<name>G0NDX2_CAEBE</name>
<accession>G0NDX2</accession>
<proteinExistence type="predicted"/>
<dbReference type="InParanoid" id="G0NDX2"/>
<keyword evidence="3" id="KW-1185">Reference proteome</keyword>
<organism evidence="3">
    <name type="scientific">Caenorhabditis brenneri</name>
    <name type="common">Nematode worm</name>
    <dbReference type="NCBI Taxonomy" id="135651"/>
    <lineage>
        <taxon>Eukaryota</taxon>
        <taxon>Metazoa</taxon>
        <taxon>Ecdysozoa</taxon>
        <taxon>Nematoda</taxon>
        <taxon>Chromadorea</taxon>
        <taxon>Rhabditida</taxon>
        <taxon>Rhabditina</taxon>
        <taxon>Rhabditomorpha</taxon>
        <taxon>Rhabditoidea</taxon>
        <taxon>Rhabditidae</taxon>
        <taxon>Peloderinae</taxon>
        <taxon>Caenorhabditis</taxon>
    </lineage>
</organism>
<sequence length="184" mass="20827">MGYRHSNTSNTFQRRDVSKYASGEVDSNLNDTLDIGFECCELEPNMKCIKARSKMFNQQWMSITRHWVYSSGSTIDGLRRSVLKMPNKIPVKEQLNKTTVRRFRRIFDAVCVPGNSAFHKRKNKTHIFATRPTCFNSSTSLDNVIAQHYRTTSQKVKRAPHQGLQGKGTGGPATNAGPSNDKKE</sequence>
<evidence type="ECO:0000256" key="1">
    <source>
        <dbReference type="SAM" id="MobiDB-lite"/>
    </source>
</evidence>
<protein>
    <submittedName>
        <fullName evidence="2">Uncharacterized protein</fullName>
    </submittedName>
</protein>
<evidence type="ECO:0000313" key="2">
    <source>
        <dbReference type="EMBL" id="EGT58577.1"/>
    </source>
</evidence>
<evidence type="ECO:0000313" key="3">
    <source>
        <dbReference type="Proteomes" id="UP000008068"/>
    </source>
</evidence>
<gene>
    <name evidence="2" type="ORF">CAEBREN_01847</name>
</gene>
<feature type="region of interest" description="Disordered" evidence="1">
    <location>
        <begin position="151"/>
        <end position="184"/>
    </location>
</feature>
<dbReference type="EMBL" id="GL379870">
    <property type="protein sequence ID" value="EGT58577.1"/>
    <property type="molecule type" value="Genomic_DNA"/>
</dbReference>
<dbReference type="AlphaFoldDB" id="G0NDX2"/>
<reference evidence="3" key="1">
    <citation type="submission" date="2011-07" db="EMBL/GenBank/DDBJ databases">
        <authorList>
            <consortium name="Caenorhabditis brenneri Sequencing and Analysis Consortium"/>
            <person name="Wilson R.K."/>
        </authorList>
    </citation>
    <scope>NUCLEOTIDE SEQUENCE [LARGE SCALE GENOMIC DNA]</scope>
    <source>
        <strain evidence="3">PB2801</strain>
    </source>
</reference>
<dbReference type="Proteomes" id="UP000008068">
    <property type="component" value="Unassembled WGS sequence"/>
</dbReference>
<dbReference type="HOGENOM" id="CLU_1469490_0_0_1"/>